<dbReference type="OrthoDB" id="2122640at2759"/>
<protein>
    <submittedName>
        <fullName evidence="1">Uncharacterized protein</fullName>
    </submittedName>
</protein>
<name>A0A1Y2CWV5_9FUNG</name>
<dbReference type="Proteomes" id="UP000193642">
    <property type="component" value="Unassembled WGS sequence"/>
</dbReference>
<reference evidence="1 2" key="1">
    <citation type="submission" date="2016-07" db="EMBL/GenBank/DDBJ databases">
        <title>Pervasive Adenine N6-methylation of Active Genes in Fungi.</title>
        <authorList>
            <consortium name="DOE Joint Genome Institute"/>
            <person name="Mondo S.J."/>
            <person name="Dannebaum R.O."/>
            <person name="Kuo R.C."/>
            <person name="Labutti K."/>
            <person name="Haridas S."/>
            <person name="Kuo A."/>
            <person name="Salamov A."/>
            <person name="Ahrendt S.R."/>
            <person name="Lipzen A."/>
            <person name="Sullivan W."/>
            <person name="Andreopoulos W.B."/>
            <person name="Clum A."/>
            <person name="Lindquist E."/>
            <person name="Daum C."/>
            <person name="Ramamoorthy G.K."/>
            <person name="Gryganskyi A."/>
            <person name="Culley D."/>
            <person name="Magnuson J.K."/>
            <person name="James T.Y."/>
            <person name="O'Malley M.A."/>
            <person name="Stajich J.E."/>
            <person name="Spatafora J.W."/>
            <person name="Visel A."/>
            <person name="Grigoriev I.V."/>
        </authorList>
    </citation>
    <scope>NUCLEOTIDE SEQUENCE [LARGE SCALE GENOMIC DNA]</scope>
    <source>
        <strain evidence="1 2">JEL800</strain>
    </source>
</reference>
<dbReference type="AlphaFoldDB" id="A0A1Y2CWV5"/>
<evidence type="ECO:0000313" key="2">
    <source>
        <dbReference type="Proteomes" id="UP000193642"/>
    </source>
</evidence>
<organism evidence="1 2">
    <name type="scientific">Rhizoclosmatium globosum</name>
    <dbReference type="NCBI Taxonomy" id="329046"/>
    <lineage>
        <taxon>Eukaryota</taxon>
        <taxon>Fungi</taxon>
        <taxon>Fungi incertae sedis</taxon>
        <taxon>Chytridiomycota</taxon>
        <taxon>Chytridiomycota incertae sedis</taxon>
        <taxon>Chytridiomycetes</taxon>
        <taxon>Chytridiales</taxon>
        <taxon>Chytriomycetaceae</taxon>
        <taxon>Rhizoclosmatium</taxon>
    </lineage>
</organism>
<comment type="caution">
    <text evidence="1">The sequence shown here is derived from an EMBL/GenBank/DDBJ whole genome shotgun (WGS) entry which is preliminary data.</text>
</comment>
<gene>
    <name evidence="1" type="ORF">BCR33DRAFT_780472</name>
</gene>
<accession>A0A1Y2CWV5</accession>
<proteinExistence type="predicted"/>
<sequence>MDLGTYNPNRYGLNVDAIDLVAKLFVNQTNIYSTLRTNQLTSFASLVDVVGQPKTSVPPGYYPSNSSQIGTATYGSIYFPAKSWVNYTMIFQFSYTPDPVGLLKDPTILELADSCGVTTRRGLNIAILKPLGYAPTVSGNIYINCPFSQDQIHAVIEKVQSGMSAFQASRLCLVDQLSMEVELNYSEQKTDKMCLI</sequence>
<keyword evidence="2" id="KW-1185">Reference proteome</keyword>
<evidence type="ECO:0000313" key="1">
    <source>
        <dbReference type="EMBL" id="ORY51509.1"/>
    </source>
</evidence>
<dbReference type="EMBL" id="MCGO01000005">
    <property type="protein sequence ID" value="ORY51509.1"/>
    <property type="molecule type" value="Genomic_DNA"/>
</dbReference>